<reference evidence="2 3" key="1">
    <citation type="submission" date="2018-12" db="EMBL/GenBank/DDBJ databases">
        <title>The genome sequences of Variovorax guangxiensis DSM 27352.</title>
        <authorList>
            <person name="Gao J."/>
            <person name="Sun J."/>
        </authorList>
    </citation>
    <scope>NUCLEOTIDE SEQUENCE [LARGE SCALE GENOMIC DNA]</scope>
    <source>
        <strain evidence="2 3">DSM 27352</strain>
    </source>
</reference>
<dbReference type="RefSeq" id="WP_126025399.1">
    <property type="nucleotide sequence ID" value="NZ_RXFT01000019.1"/>
</dbReference>
<evidence type="ECO:0000313" key="2">
    <source>
        <dbReference type="EMBL" id="RUR71325.1"/>
    </source>
</evidence>
<sequence>MPSPSPAIPRSRLAVLAAAALLAACRPAFNWREVPIAGAGLVAMLPCKADRATRALPLGTESVQVDMTGCEAGGATFAIAHASANGPEQAEAWLRAWHTATRGQLGEAQVTESAASVLRATAVPAPLRLETQPPQKGTATPLQVLWFAQSQKDGSVALYQATVLGQPSSAEASKTFFEGLRLP</sequence>
<dbReference type="OrthoDB" id="9154310at2"/>
<evidence type="ECO:0000256" key="1">
    <source>
        <dbReference type="SAM" id="SignalP"/>
    </source>
</evidence>
<evidence type="ECO:0000313" key="3">
    <source>
        <dbReference type="Proteomes" id="UP000281118"/>
    </source>
</evidence>
<name>A0A3S0XE74_9BURK</name>
<comment type="caution">
    <text evidence="2">The sequence shown here is derived from an EMBL/GenBank/DDBJ whole genome shotgun (WGS) entry which is preliminary data.</text>
</comment>
<dbReference type="AlphaFoldDB" id="A0A3S0XE74"/>
<gene>
    <name evidence="2" type="ORF">EJP67_30200</name>
</gene>
<keyword evidence="1" id="KW-0732">Signal</keyword>
<evidence type="ECO:0008006" key="4">
    <source>
        <dbReference type="Google" id="ProtNLM"/>
    </source>
</evidence>
<dbReference type="Proteomes" id="UP000281118">
    <property type="component" value="Unassembled WGS sequence"/>
</dbReference>
<dbReference type="EMBL" id="RXFT01000019">
    <property type="protein sequence ID" value="RUR71325.1"/>
    <property type="molecule type" value="Genomic_DNA"/>
</dbReference>
<feature type="chain" id="PRO_5018713550" description="Lipoprotein" evidence="1">
    <location>
        <begin position="31"/>
        <end position="183"/>
    </location>
</feature>
<organism evidence="2 3">
    <name type="scientific">Variovorax guangxiensis</name>
    <dbReference type="NCBI Taxonomy" id="1775474"/>
    <lineage>
        <taxon>Bacteria</taxon>
        <taxon>Pseudomonadati</taxon>
        <taxon>Pseudomonadota</taxon>
        <taxon>Betaproteobacteria</taxon>
        <taxon>Burkholderiales</taxon>
        <taxon>Comamonadaceae</taxon>
        <taxon>Variovorax</taxon>
    </lineage>
</organism>
<protein>
    <recommendedName>
        <fullName evidence="4">Lipoprotein</fullName>
    </recommendedName>
</protein>
<feature type="signal peptide" evidence="1">
    <location>
        <begin position="1"/>
        <end position="30"/>
    </location>
</feature>
<accession>A0A3S0XE74</accession>
<proteinExistence type="predicted"/>